<dbReference type="InterPro" id="IPR008978">
    <property type="entry name" value="HSP20-like_chaperone"/>
</dbReference>
<dbReference type="PROSITE" id="PS01031">
    <property type="entry name" value="SHSP"/>
    <property type="match status" value="1"/>
</dbReference>
<reference evidence="4 5" key="1">
    <citation type="journal article" date="2018" name="Mol. Plant">
        <title>The genome of Artemisia annua provides insight into the evolution of Asteraceae family and artemisinin biosynthesis.</title>
        <authorList>
            <person name="Shen Q."/>
            <person name="Zhang L."/>
            <person name="Liao Z."/>
            <person name="Wang S."/>
            <person name="Yan T."/>
            <person name="Shi P."/>
            <person name="Liu M."/>
            <person name="Fu X."/>
            <person name="Pan Q."/>
            <person name="Wang Y."/>
            <person name="Lv Z."/>
            <person name="Lu X."/>
            <person name="Zhang F."/>
            <person name="Jiang W."/>
            <person name="Ma Y."/>
            <person name="Chen M."/>
            <person name="Hao X."/>
            <person name="Li L."/>
            <person name="Tang Y."/>
            <person name="Lv G."/>
            <person name="Zhou Y."/>
            <person name="Sun X."/>
            <person name="Brodelius P.E."/>
            <person name="Rose J.K.C."/>
            <person name="Tang K."/>
        </authorList>
    </citation>
    <scope>NUCLEOTIDE SEQUENCE [LARGE SCALE GENOMIC DNA]</scope>
    <source>
        <strain evidence="5">cv. Huhao1</strain>
        <tissue evidence="4">Leaf</tissue>
    </source>
</reference>
<evidence type="ECO:0000313" key="4">
    <source>
        <dbReference type="EMBL" id="PWA78141.1"/>
    </source>
</evidence>
<dbReference type="Pfam" id="PF00011">
    <property type="entry name" value="HSP20"/>
    <property type="match status" value="1"/>
</dbReference>
<evidence type="ECO:0000259" key="3">
    <source>
        <dbReference type="PROSITE" id="PS01031"/>
    </source>
</evidence>
<gene>
    <name evidence="4" type="ORF">CTI12_AA216790</name>
</gene>
<sequence length="138" mass="15431">MGALKQVLTTEASPAPTSWTWRIKTETTIHFGQKNQEPEKLDVTTKLSEEGLVIMIELAGFKEDNLTLAVEKNFLIVLGNAEISGNNKIIAEAVDIDPEHLFDAEKVTAELVDGYLKVTFPKGTKETMVTERYHIKWA</sequence>
<dbReference type="SUPFAM" id="SSF49764">
    <property type="entry name" value="HSP20-like chaperones"/>
    <property type="match status" value="1"/>
</dbReference>
<dbReference type="EMBL" id="PKPP01002030">
    <property type="protein sequence ID" value="PWA78141.1"/>
    <property type="molecule type" value="Genomic_DNA"/>
</dbReference>
<accession>A0A2U1NXB2</accession>
<evidence type="ECO:0000256" key="2">
    <source>
        <dbReference type="RuleBase" id="RU003616"/>
    </source>
</evidence>
<dbReference type="AlphaFoldDB" id="A0A2U1NXB2"/>
<evidence type="ECO:0000313" key="5">
    <source>
        <dbReference type="Proteomes" id="UP000245207"/>
    </source>
</evidence>
<comment type="caution">
    <text evidence="4">The sequence shown here is derived from an EMBL/GenBank/DDBJ whole genome shotgun (WGS) entry which is preliminary data.</text>
</comment>
<evidence type="ECO:0000256" key="1">
    <source>
        <dbReference type="PROSITE-ProRule" id="PRU00285"/>
    </source>
</evidence>
<dbReference type="InterPro" id="IPR002068">
    <property type="entry name" value="A-crystallin/Hsp20_dom"/>
</dbReference>
<organism evidence="4 5">
    <name type="scientific">Artemisia annua</name>
    <name type="common">Sweet wormwood</name>
    <dbReference type="NCBI Taxonomy" id="35608"/>
    <lineage>
        <taxon>Eukaryota</taxon>
        <taxon>Viridiplantae</taxon>
        <taxon>Streptophyta</taxon>
        <taxon>Embryophyta</taxon>
        <taxon>Tracheophyta</taxon>
        <taxon>Spermatophyta</taxon>
        <taxon>Magnoliopsida</taxon>
        <taxon>eudicotyledons</taxon>
        <taxon>Gunneridae</taxon>
        <taxon>Pentapetalae</taxon>
        <taxon>asterids</taxon>
        <taxon>campanulids</taxon>
        <taxon>Asterales</taxon>
        <taxon>Asteraceae</taxon>
        <taxon>Asteroideae</taxon>
        <taxon>Anthemideae</taxon>
        <taxon>Artemisiinae</taxon>
        <taxon>Artemisia</taxon>
    </lineage>
</organism>
<protein>
    <recommendedName>
        <fullName evidence="3">SHSP domain-containing protein</fullName>
    </recommendedName>
</protein>
<name>A0A2U1NXB2_ARTAN</name>
<proteinExistence type="inferred from homology"/>
<dbReference type="CDD" id="cd06464">
    <property type="entry name" value="ACD_sHsps-like"/>
    <property type="match status" value="1"/>
</dbReference>
<dbReference type="Gene3D" id="2.60.40.790">
    <property type="match status" value="1"/>
</dbReference>
<keyword evidence="5" id="KW-1185">Reference proteome</keyword>
<feature type="domain" description="SHSP" evidence="3">
    <location>
        <begin position="34"/>
        <end position="138"/>
    </location>
</feature>
<comment type="similarity">
    <text evidence="1 2">Belongs to the small heat shock protein (HSP20) family.</text>
</comment>
<dbReference type="Proteomes" id="UP000245207">
    <property type="component" value="Unassembled WGS sequence"/>
</dbReference>